<dbReference type="AlphaFoldDB" id="A0A067MGT6"/>
<sequence>MPPHKSAAGWGIELDIQHWRCGGIYRNKQAGVIRSYLQVAAEASSVHPATTSPALRLSCLLYILPSRLPRIPSPCWLCQLLASSASALRHRSTIGGSRTCSRFQPRAPVARTKIIKIALHNAVSHIGLGPYGILSVISSSRGAHLNHPVVIRKFHES</sequence>
<reference evidence="2" key="1">
    <citation type="journal article" date="2014" name="Proc. Natl. Acad. Sci. U.S.A.">
        <title>Extensive sampling of basidiomycete genomes demonstrates inadequacy of the white-rot/brown-rot paradigm for wood decay fungi.</title>
        <authorList>
            <person name="Riley R."/>
            <person name="Salamov A.A."/>
            <person name="Brown D.W."/>
            <person name="Nagy L.G."/>
            <person name="Floudas D."/>
            <person name="Held B.W."/>
            <person name="Levasseur A."/>
            <person name="Lombard V."/>
            <person name="Morin E."/>
            <person name="Otillar R."/>
            <person name="Lindquist E.A."/>
            <person name="Sun H."/>
            <person name="LaButti K.M."/>
            <person name="Schmutz J."/>
            <person name="Jabbour D."/>
            <person name="Luo H."/>
            <person name="Baker S.E."/>
            <person name="Pisabarro A.G."/>
            <person name="Walton J.D."/>
            <person name="Blanchette R.A."/>
            <person name="Henrissat B."/>
            <person name="Martin F."/>
            <person name="Cullen D."/>
            <person name="Hibbett D.S."/>
            <person name="Grigoriev I.V."/>
        </authorList>
    </citation>
    <scope>NUCLEOTIDE SEQUENCE [LARGE SCALE GENOMIC DNA]</scope>
    <source>
        <strain evidence="2">FD-172 SS1</strain>
    </source>
</reference>
<keyword evidence="2" id="KW-1185">Reference proteome</keyword>
<protein>
    <submittedName>
        <fullName evidence="1">Uncharacterized protein</fullName>
    </submittedName>
</protein>
<accession>A0A067MGT6</accession>
<evidence type="ECO:0000313" key="2">
    <source>
        <dbReference type="Proteomes" id="UP000027195"/>
    </source>
</evidence>
<dbReference type="InParanoid" id="A0A067MGT6"/>
<evidence type="ECO:0000313" key="1">
    <source>
        <dbReference type="EMBL" id="KDQ14739.1"/>
    </source>
</evidence>
<dbReference type="EMBL" id="KL198036">
    <property type="protein sequence ID" value="KDQ14739.1"/>
    <property type="molecule type" value="Genomic_DNA"/>
</dbReference>
<organism evidence="1 2">
    <name type="scientific">Botryobasidium botryosum (strain FD-172 SS1)</name>
    <dbReference type="NCBI Taxonomy" id="930990"/>
    <lineage>
        <taxon>Eukaryota</taxon>
        <taxon>Fungi</taxon>
        <taxon>Dikarya</taxon>
        <taxon>Basidiomycota</taxon>
        <taxon>Agaricomycotina</taxon>
        <taxon>Agaricomycetes</taxon>
        <taxon>Cantharellales</taxon>
        <taxon>Botryobasidiaceae</taxon>
        <taxon>Botryobasidium</taxon>
    </lineage>
</organism>
<dbReference type="Proteomes" id="UP000027195">
    <property type="component" value="Unassembled WGS sequence"/>
</dbReference>
<gene>
    <name evidence="1" type="ORF">BOTBODRAFT_339374</name>
</gene>
<proteinExistence type="predicted"/>
<dbReference type="HOGENOM" id="CLU_1677570_0_0_1"/>
<name>A0A067MGT6_BOTB1</name>